<dbReference type="PROSITE" id="PS50234">
    <property type="entry name" value="VWFA"/>
    <property type="match status" value="1"/>
</dbReference>
<dbReference type="PANTHER" id="PTHR46530">
    <property type="entry name" value="PROTEIN MONO-ADP-RIBOSYLTRANSFERASE PARP4"/>
    <property type="match status" value="1"/>
</dbReference>
<feature type="compositionally biased region" description="Basic and acidic residues" evidence="9">
    <location>
        <begin position="105"/>
        <end position="132"/>
    </location>
</feature>
<evidence type="ECO:0000256" key="2">
    <source>
        <dbReference type="ARBA" id="ARBA00022676"/>
    </source>
</evidence>
<dbReference type="SUPFAM" id="SSF101447">
    <property type="entry name" value="Formin homology 2 domain (FH2 domain)"/>
    <property type="match status" value="1"/>
</dbReference>
<dbReference type="Pfam" id="PF26166">
    <property type="entry name" value="WGR-like_PARP4"/>
    <property type="match status" value="1"/>
</dbReference>
<name>A0A9D3XWD2_9SAUR</name>
<dbReference type="CDD" id="cd17726">
    <property type="entry name" value="BRCT_PARP4_like"/>
    <property type="match status" value="1"/>
</dbReference>
<dbReference type="CDD" id="cd01437">
    <property type="entry name" value="parp_like"/>
    <property type="match status" value="1"/>
</dbReference>
<feature type="domain" description="PARP alpha-helical" evidence="13">
    <location>
        <begin position="265"/>
        <end position="393"/>
    </location>
</feature>
<evidence type="ECO:0000313" key="16">
    <source>
        <dbReference type="Proteomes" id="UP000827986"/>
    </source>
</evidence>
<feature type="domain" description="BRCT" evidence="10">
    <location>
        <begin position="1"/>
        <end position="94"/>
    </location>
</feature>
<dbReference type="PROSITE" id="PS50172">
    <property type="entry name" value="BRCT"/>
    <property type="match status" value="1"/>
</dbReference>
<dbReference type="GO" id="GO:0003950">
    <property type="term" value="F:NAD+ poly-ADP-ribosyltransferase activity"/>
    <property type="evidence" value="ECO:0007669"/>
    <property type="project" value="UniProtKB-UniRule"/>
</dbReference>
<evidence type="ECO:0000256" key="7">
    <source>
        <dbReference type="ARBA" id="ARBA00024347"/>
    </source>
</evidence>
<dbReference type="SUPFAM" id="SSF56399">
    <property type="entry name" value="ADP-ribosylation"/>
    <property type="match status" value="1"/>
</dbReference>
<dbReference type="EC" id="2.4.2.-" evidence="8"/>
<dbReference type="EMBL" id="JAHDVG010000463">
    <property type="protein sequence ID" value="KAH1187458.1"/>
    <property type="molecule type" value="Genomic_DNA"/>
</dbReference>
<dbReference type="Gene3D" id="1.20.142.10">
    <property type="entry name" value="Poly(ADP-ribose) polymerase, regulatory domain"/>
    <property type="match status" value="1"/>
</dbReference>
<evidence type="ECO:0000259" key="11">
    <source>
        <dbReference type="PROSITE" id="PS50234"/>
    </source>
</evidence>
<dbReference type="InterPro" id="IPR036616">
    <property type="entry name" value="Poly(ADP-ribose)pol_reg_dom_sf"/>
</dbReference>
<evidence type="ECO:0000256" key="5">
    <source>
        <dbReference type="ARBA" id="ARBA00023027"/>
    </source>
</evidence>
<dbReference type="InterPro" id="IPR031273">
    <property type="entry name" value="PARP4"/>
</dbReference>
<dbReference type="PANTHER" id="PTHR46530:SF1">
    <property type="entry name" value="PROTEIN MONO-ADP-RIBOSYLTRANSFERASE PARP4"/>
    <property type="match status" value="1"/>
</dbReference>
<evidence type="ECO:0000256" key="8">
    <source>
        <dbReference type="RuleBase" id="RU362114"/>
    </source>
</evidence>
<dbReference type="Proteomes" id="UP000827986">
    <property type="component" value="Unassembled WGS sequence"/>
</dbReference>
<proteinExistence type="inferred from homology"/>
<evidence type="ECO:0000259" key="10">
    <source>
        <dbReference type="PROSITE" id="PS50172"/>
    </source>
</evidence>
<dbReference type="SUPFAM" id="SSF52113">
    <property type="entry name" value="BRCT domain"/>
    <property type="match status" value="1"/>
</dbReference>
<dbReference type="Pfam" id="PF13768">
    <property type="entry name" value="VWA_3"/>
    <property type="match status" value="1"/>
</dbReference>
<dbReference type="InterPro" id="IPR012317">
    <property type="entry name" value="Poly(ADP-ribose)pol_cat_dom"/>
</dbReference>
<dbReference type="GO" id="GO:0005634">
    <property type="term" value="C:nucleus"/>
    <property type="evidence" value="ECO:0007669"/>
    <property type="project" value="UniProtKB-SubCell"/>
</dbReference>
<dbReference type="FunFam" id="3.90.228.10:FF:000013">
    <property type="entry name" value="Poly [ADP-ribose] polymerase"/>
    <property type="match status" value="1"/>
</dbReference>
<dbReference type="Pfam" id="PF26156">
    <property type="entry name" value="PARP4_MVP-ID"/>
    <property type="match status" value="1"/>
</dbReference>
<evidence type="ECO:0000259" key="14">
    <source>
        <dbReference type="PROSITE" id="PS51468"/>
    </source>
</evidence>
<dbReference type="SMART" id="SM00609">
    <property type="entry name" value="VIT"/>
    <property type="match status" value="1"/>
</dbReference>
<keyword evidence="16" id="KW-1185">Reference proteome</keyword>
<reference evidence="15" key="1">
    <citation type="submission" date="2021-09" db="EMBL/GenBank/DDBJ databases">
        <title>The genome of Mauremys mutica provides insights into the evolution of semi-aquatic lifestyle.</title>
        <authorList>
            <person name="Gong S."/>
            <person name="Gao Y."/>
        </authorList>
    </citation>
    <scope>NUCLEOTIDE SEQUENCE</scope>
    <source>
        <strain evidence="15">MM-2020</strain>
        <tissue evidence="15">Muscle</tissue>
    </source>
</reference>
<dbReference type="InterPro" id="IPR001357">
    <property type="entry name" value="BRCT_dom"/>
</dbReference>
<dbReference type="SUPFAM" id="SSF47587">
    <property type="entry name" value="Domain of poly(ADP-ribose) polymerase"/>
    <property type="match status" value="1"/>
</dbReference>
<dbReference type="PROSITE" id="PS51059">
    <property type="entry name" value="PARP_CATALYTIC"/>
    <property type="match status" value="1"/>
</dbReference>
<dbReference type="Pfam" id="PF08487">
    <property type="entry name" value="VIT"/>
    <property type="match status" value="1"/>
</dbReference>
<evidence type="ECO:0000256" key="6">
    <source>
        <dbReference type="ARBA" id="ARBA00023242"/>
    </source>
</evidence>
<evidence type="ECO:0000256" key="1">
    <source>
        <dbReference type="ARBA" id="ARBA00004123"/>
    </source>
</evidence>
<dbReference type="Gene3D" id="3.40.50.410">
    <property type="entry name" value="von Willebrand factor, type A domain"/>
    <property type="match status" value="1"/>
</dbReference>
<keyword evidence="3 8" id="KW-0808">Transferase</keyword>
<dbReference type="PROSITE" id="PS51060">
    <property type="entry name" value="PARP_ALPHA_HD"/>
    <property type="match status" value="1"/>
</dbReference>
<dbReference type="SUPFAM" id="SSF53300">
    <property type="entry name" value="vWA-like"/>
    <property type="match status" value="1"/>
</dbReference>
<dbReference type="Gene3D" id="3.90.228.10">
    <property type="match status" value="1"/>
</dbReference>
<feature type="domain" description="VIT" evidence="14">
    <location>
        <begin position="632"/>
        <end position="760"/>
    </location>
</feature>
<dbReference type="InterPro" id="IPR013694">
    <property type="entry name" value="VIT"/>
</dbReference>
<sequence length="1856" mass="207475">MTVAIFENCVFFLKVKHLPIQEKNRLRTCIKENGGIIYFVLNHECTHVIVDNVAVLRSYHLKTIEKYRLPIVSVDFVWKSAEEGKLLQIDDYESSKSLEGSSDQKPSHYGEKNHSFSEHDIKEKQDATEKNENCGPDPTPSEVSESSVGPNMESIRFYTENDQDIPYFPQDFEVAKYDVLEKISTEKGKQVVVIELQCSQESCEFPFRISAHFSMSDGFKSKKQFIATKTSEEVRENYEIYIEDLKNQDFLLRETFPPGADYLVSMKLQELLLEEAINSSTLSQETSAFVELIWAEALGHLDHLLLEPVNNISLNDVSKGEGILLQIKNAMNEGTAAKALKAMMMEFYRIIRHKSGIDYNITKKLLSSKQDLCQLIRDMLNVCETSMSSPNPPSLAKYRSLRCKIQAINPNSEEFLNVKQQVLKNNHSDCPVQVLQIYRVGRISETAEFLSNLGNVQSLFHASSVRNFVGILSRGLLLPKIVVEDHGMERTDIGNLGSGIYFSDSISTSTKYSLPSEMDGTRLLAVCNVALGTCLDLYKKDLSLTNAPAGYDSVHGVRKTANISSDFEDDEFVVYKTCQVKMRYIVKFCLAGDQVKQFQPGIETELEQDTPATSHCHLQPEDYALPSVNLLNHVKTGLQDTSGNPVPLEDIHIKGRIIDFIAQIVVFQTYTNQNDHSIEAKYVFPLDSTAAVCGFEAFINGKHIVGKVKEKEQAHKEYREAISRGDGAYLMDQDAPDVFTVSVGNLPPKTTVLIKVTYITELSFQNGCITFQMPAAVAPWQQDKALNENTQDTVKKVCVKQIGTKKGGFCVAMSIEMPYSIERIHSWTHTLKIKKTDCKAVIRTVENSSLDISGFTLEIWISQIYLPRMWVEKHPNKESEACMLVFQPKFETSFKGNQLSGEIIICLDCSNSMEGSALQQAKQIALHALQTSCFGQRVNVIRFGTNFTEFSSYSKNIKSDLAAVKEFIISATPTMGNTDLWKTLRYLSLLYPSQIKRNILLLSDGHIQNESMTFQIVKENVRHTRLFACGFGSTANHHMLRSLSQYGAGAYEYFDPKSKNNWLKKIESQTSRIFSPGCSSVSIKWQQFDSNAPEPLQAPAQIQSLFNNERLLVYGFIPRCTQATLNALINDQELQAMVSTTELQKTTGTLLHKLTARALIRDYEDGILHENETEHEMKKHTLKVLIINLSLENSIITQFTSFVAVEKRDVNEVQPAGLPNILELIAEEDIDFLPYMDWEHDTSRHGYLFSNRGVGFGRCELASDSAAKPGGALAPEETESREELLMAVYPRETDDTYRAKGTTAAFLSGQLVGTGDIPDSAQRLESMVRRKAASGRPKRDAALLALPGWQGADTRIRCLESEQDANEVQHAGLPNIPMAPERLDFLPYMDWEHDTSGHGSLFSNRGMGESVPFHEVTSGFSDHFQTEGDDKLKSFQFQSDKELPLVEQCILPDSIGFSSLYKTEVEYDAGATEVGLFASISEPQRKFSGFSQSLLKIRLPKPRGGLPFPQHSQATGINFSFQAPCPPPCPLPGLSSWLPPCPPLPGAASCRPPPPPPPLLFGAGPHPPPPPPPPLFGAGPRPPPPPGPPLLPGLSFCPPPCPPPLFGFPPCPPPGPPEFSQGLSSYTKSSFTPVGRTLKKANFEAQVTPEVLASLARLRPGSPMLQTASKCREKLHRELSKDLVLTARREKQFGKTSPQMRIQRRPPSAITWTQIFKLQNQDGFWNLSPELGVILDLDVDYLTNIFLAKKGIWTLGPKGREVLQLIATLLVLQFIRYNQQLEGITFKSLMKLDDSPTSSAIHWAFDSVKKAVEWVRRVDRQFPAICYRLELGKDWDSATKKLLGIELISTNFPPSI</sequence>
<dbReference type="PROSITE" id="PS51468">
    <property type="entry name" value="VIT"/>
    <property type="match status" value="1"/>
</dbReference>
<keyword evidence="2 8" id="KW-0328">Glycosyltransferase</keyword>
<organism evidence="15 16">
    <name type="scientific">Mauremys mutica</name>
    <name type="common">yellowpond turtle</name>
    <dbReference type="NCBI Taxonomy" id="74926"/>
    <lineage>
        <taxon>Eukaryota</taxon>
        <taxon>Metazoa</taxon>
        <taxon>Chordata</taxon>
        <taxon>Craniata</taxon>
        <taxon>Vertebrata</taxon>
        <taxon>Euteleostomi</taxon>
        <taxon>Archelosauria</taxon>
        <taxon>Testudinata</taxon>
        <taxon>Testudines</taxon>
        <taxon>Cryptodira</taxon>
        <taxon>Durocryptodira</taxon>
        <taxon>Testudinoidea</taxon>
        <taxon>Geoemydidae</taxon>
        <taxon>Geoemydinae</taxon>
        <taxon>Mauremys</taxon>
    </lineage>
</organism>
<dbReference type="Pfam" id="PF00533">
    <property type="entry name" value="BRCT"/>
    <property type="match status" value="1"/>
</dbReference>
<dbReference type="Pfam" id="PF00644">
    <property type="entry name" value="PARP"/>
    <property type="match status" value="1"/>
</dbReference>
<comment type="subcellular location">
    <subcellularLocation>
        <location evidence="1">Nucleus</location>
    </subcellularLocation>
</comment>
<dbReference type="GO" id="GO:0005737">
    <property type="term" value="C:cytoplasm"/>
    <property type="evidence" value="ECO:0007669"/>
    <property type="project" value="TreeGrafter"/>
</dbReference>
<feature type="domain" description="PARP catalytic" evidence="12">
    <location>
        <begin position="392"/>
        <end position="597"/>
    </location>
</feature>
<dbReference type="SMART" id="SM00327">
    <property type="entry name" value="VWA"/>
    <property type="match status" value="1"/>
</dbReference>
<comment type="similarity">
    <text evidence="7">Belongs to the ARTD/PARP family.</text>
</comment>
<comment type="caution">
    <text evidence="15">The sequence shown here is derived from an EMBL/GenBank/DDBJ whole genome shotgun (WGS) entry which is preliminary data.</text>
</comment>
<dbReference type="InterPro" id="IPR058904">
    <property type="entry name" value="PARP4_MVP-ID"/>
</dbReference>
<evidence type="ECO:0000259" key="12">
    <source>
        <dbReference type="PROSITE" id="PS51059"/>
    </source>
</evidence>
<evidence type="ECO:0000256" key="3">
    <source>
        <dbReference type="ARBA" id="ARBA00022679"/>
    </source>
</evidence>
<feature type="domain" description="VWFA" evidence="11">
    <location>
        <begin position="902"/>
        <end position="1070"/>
    </location>
</feature>
<dbReference type="SMART" id="SM00292">
    <property type="entry name" value="BRCT"/>
    <property type="match status" value="1"/>
</dbReference>
<accession>A0A9D3XWD2</accession>
<evidence type="ECO:0000313" key="15">
    <source>
        <dbReference type="EMBL" id="KAH1187458.1"/>
    </source>
</evidence>
<dbReference type="InterPro" id="IPR002035">
    <property type="entry name" value="VWF_A"/>
</dbReference>
<dbReference type="InterPro" id="IPR036465">
    <property type="entry name" value="vWFA_dom_sf"/>
</dbReference>
<keyword evidence="5 8" id="KW-0520">NAD</keyword>
<feature type="region of interest" description="Disordered" evidence="9">
    <location>
        <begin position="1552"/>
        <end position="1588"/>
    </location>
</feature>
<dbReference type="InterPro" id="IPR004102">
    <property type="entry name" value="Poly(ADP-ribose)pol_reg_dom"/>
</dbReference>
<evidence type="ECO:0000256" key="9">
    <source>
        <dbReference type="SAM" id="MobiDB-lite"/>
    </source>
</evidence>
<dbReference type="Gene3D" id="3.40.50.10190">
    <property type="entry name" value="BRCT domain"/>
    <property type="match status" value="1"/>
</dbReference>
<feature type="region of interest" description="Disordered" evidence="9">
    <location>
        <begin position="96"/>
        <end position="149"/>
    </location>
</feature>
<dbReference type="GO" id="GO:0016779">
    <property type="term" value="F:nucleotidyltransferase activity"/>
    <property type="evidence" value="ECO:0007669"/>
    <property type="project" value="UniProtKB-KW"/>
</dbReference>
<keyword evidence="6" id="KW-0539">Nucleus</keyword>
<evidence type="ECO:0000256" key="4">
    <source>
        <dbReference type="ARBA" id="ARBA00022695"/>
    </source>
</evidence>
<dbReference type="InterPro" id="IPR058905">
    <property type="entry name" value="WGR-like_PARP4"/>
</dbReference>
<dbReference type="InterPro" id="IPR036420">
    <property type="entry name" value="BRCT_dom_sf"/>
</dbReference>
<keyword evidence="4" id="KW-0548">Nucleotidyltransferase</keyword>
<gene>
    <name evidence="15" type="ORF">KIL84_020207</name>
</gene>
<evidence type="ECO:0000259" key="13">
    <source>
        <dbReference type="PROSITE" id="PS51060"/>
    </source>
</evidence>
<protein>
    <recommendedName>
        <fullName evidence="8">Poly [ADP-ribose] polymerase</fullName>
        <shortName evidence="8">PARP</shortName>
        <ecNumber evidence="8">2.4.2.-</ecNumber>
    </recommendedName>
</protein>